<dbReference type="Proteomes" id="UP000245466">
    <property type="component" value="Unassembled WGS sequence"/>
</dbReference>
<keyword evidence="1" id="KW-1133">Transmembrane helix</keyword>
<evidence type="ECO:0000256" key="1">
    <source>
        <dbReference type="SAM" id="Phobius"/>
    </source>
</evidence>
<name>A0A2U1B5A1_9BACT</name>
<keyword evidence="1" id="KW-0472">Membrane</keyword>
<keyword evidence="3" id="KW-1185">Reference proteome</keyword>
<keyword evidence="1" id="KW-0812">Transmembrane</keyword>
<protein>
    <submittedName>
        <fullName evidence="2">Uncharacterized protein</fullName>
    </submittedName>
</protein>
<dbReference type="AlphaFoldDB" id="A0A2U1B5A1"/>
<proteinExistence type="predicted"/>
<gene>
    <name evidence="2" type="ORF">C8E01_10153</name>
</gene>
<organism evidence="2 3">
    <name type="scientific">Pontibacter virosus</name>
    <dbReference type="NCBI Taxonomy" id="1765052"/>
    <lineage>
        <taxon>Bacteria</taxon>
        <taxon>Pseudomonadati</taxon>
        <taxon>Bacteroidota</taxon>
        <taxon>Cytophagia</taxon>
        <taxon>Cytophagales</taxon>
        <taxon>Hymenobacteraceae</taxon>
        <taxon>Pontibacter</taxon>
    </lineage>
</organism>
<feature type="transmembrane region" description="Helical" evidence="1">
    <location>
        <begin position="12"/>
        <end position="33"/>
    </location>
</feature>
<comment type="caution">
    <text evidence="2">The sequence shown here is derived from an EMBL/GenBank/DDBJ whole genome shotgun (WGS) entry which is preliminary data.</text>
</comment>
<reference evidence="2 3" key="1">
    <citation type="submission" date="2018-04" db="EMBL/GenBank/DDBJ databases">
        <title>Genomic Encyclopedia of Type Strains, Phase IV (KMG-IV): sequencing the most valuable type-strain genomes for metagenomic binning, comparative biology and taxonomic classification.</title>
        <authorList>
            <person name="Goeker M."/>
        </authorList>
    </citation>
    <scope>NUCLEOTIDE SEQUENCE [LARGE SCALE GENOMIC DNA]</scope>
    <source>
        <strain evidence="2 3">DSM 100231</strain>
    </source>
</reference>
<evidence type="ECO:0000313" key="2">
    <source>
        <dbReference type="EMBL" id="PVY43697.1"/>
    </source>
</evidence>
<accession>A0A2U1B5A1</accession>
<evidence type="ECO:0000313" key="3">
    <source>
        <dbReference type="Proteomes" id="UP000245466"/>
    </source>
</evidence>
<dbReference type="EMBL" id="QEKI01000001">
    <property type="protein sequence ID" value="PVY43697.1"/>
    <property type="molecule type" value="Genomic_DNA"/>
</dbReference>
<sequence>MGQGLTQWKTAFLSELFVFVTEMCKLSFLYLLLTNHLASLSASCIA</sequence>